<accession>A0A6H5HKC6</accession>
<protein>
    <submittedName>
        <fullName evidence="1">Uncharacterized protein</fullName>
    </submittedName>
</protein>
<name>A0A6H5HKC6_9HEMI</name>
<sequence>MKFDYDTCRWEPVRYWTFSMQQVHRNIVRASRNSCRPCNYTDINNQKHCWWTPSSEKFTDLWSYADSGAIPRNWPEYQNGDWKTGMFLHPMAAKNLSRSIFLLGGKNSFFPSLVAFNNHSSLESRLNSVASEPIGGTSSNRRTAKAADTVSLAMLGLGYELYPPTSTENTRRFSVTSLLQLDHREEQEVAMVSPSNEWKQQPNQPYVLPPPPACAFITSGDCEALLRYRPRKLPATLQPNATPAMWDHLRIQ</sequence>
<gene>
    <name evidence="1" type="ORF">NTEN_LOCUS22474</name>
</gene>
<organism evidence="1 2">
    <name type="scientific">Nesidiocoris tenuis</name>
    <dbReference type="NCBI Taxonomy" id="355587"/>
    <lineage>
        <taxon>Eukaryota</taxon>
        <taxon>Metazoa</taxon>
        <taxon>Ecdysozoa</taxon>
        <taxon>Arthropoda</taxon>
        <taxon>Hexapoda</taxon>
        <taxon>Insecta</taxon>
        <taxon>Pterygota</taxon>
        <taxon>Neoptera</taxon>
        <taxon>Paraneoptera</taxon>
        <taxon>Hemiptera</taxon>
        <taxon>Heteroptera</taxon>
        <taxon>Panheteroptera</taxon>
        <taxon>Cimicomorpha</taxon>
        <taxon>Miridae</taxon>
        <taxon>Dicyphina</taxon>
        <taxon>Nesidiocoris</taxon>
    </lineage>
</organism>
<dbReference type="EMBL" id="CADCXU010033096">
    <property type="protein sequence ID" value="CAB0018673.1"/>
    <property type="molecule type" value="Genomic_DNA"/>
</dbReference>
<dbReference type="Proteomes" id="UP000479000">
    <property type="component" value="Unassembled WGS sequence"/>
</dbReference>
<keyword evidence="2" id="KW-1185">Reference proteome</keyword>
<evidence type="ECO:0000313" key="2">
    <source>
        <dbReference type="Proteomes" id="UP000479000"/>
    </source>
</evidence>
<dbReference type="AlphaFoldDB" id="A0A6H5HKC6"/>
<reference evidence="1 2" key="1">
    <citation type="submission" date="2020-02" db="EMBL/GenBank/DDBJ databases">
        <authorList>
            <person name="Ferguson B K."/>
        </authorList>
    </citation>
    <scope>NUCLEOTIDE SEQUENCE [LARGE SCALE GENOMIC DNA]</scope>
</reference>
<evidence type="ECO:0000313" key="1">
    <source>
        <dbReference type="EMBL" id="CAB0018673.1"/>
    </source>
</evidence>
<proteinExistence type="predicted"/>